<evidence type="ECO:0000313" key="4">
    <source>
        <dbReference type="EMBL" id="GFD29979.1"/>
    </source>
</evidence>
<feature type="non-terminal residue" evidence="4">
    <location>
        <position position="76"/>
    </location>
</feature>
<evidence type="ECO:0000256" key="3">
    <source>
        <dbReference type="SAM" id="Coils"/>
    </source>
</evidence>
<comment type="caution">
    <text evidence="4">The sequence shown here is derived from an EMBL/GenBank/DDBJ whole genome shotgun (WGS) entry which is preliminary data.</text>
</comment>
<feature type="coiled-coil region" evidence="3">
    <location>
        <begin position="5"/>
        <end position="50"/>
    </location>
</feature>
<dbReference type="Pfam" id="PF11559">
    <property type="entry name" value="ADIP"/>
    <property type="match status" value="1"/>
</dbReference>
<dbReference type="PANTHER" id="PTHR47057:SF1">
    <property type="entry name" value="AFADIN_ALPHA-ACTININ-BINDING PROTEIN"/>
    <property type="match status" value="1"/>
</dbReference>
<reference evidence="4" key="1">
    <citation type="journal article" date="2019" name="Sci. Rep.">
        <title>Draft genome of Tanacetum cinerariifolium, the natural source of mosquito coil.</title>
        <authorList>
            <person name="Yamashiro T."/>
            <person name="Shiraishi A."/>
            <person name="Satake H."/>
            <person name="Nakayama K."/>
        </authorList>
    </citation>
    <scope>NUCLEOTIDE SEQUENCE</scope>
</reference>
<comment type="similarity">
    <text evidence="1">Belongs to the ADIP family.</text>
</comment>
<evidence type="ECO:0008006" key="5">
    <source>
        <dbReference type="Google" id="ProtNLM"/>
    </source>
</evidence>
<dbReference type="AlphaFoldDB" id="A0A699V895"/>
<dbReference type="EMBL" id="BKCJ011399730">
    <property type="protein sequence ID" value="GFD29979.1"/>
    <property type="molecule type" value="Genomic_DNA"/>
</dbReference>
<proteinExistence type="inferred from homology"/>
<keyword evidence="2 3" id="KW-0175">Coiled coil</keyword>
<protein>
    <recommendedName>
        <fullName evidence="5">Microtubule-associated protein</fullName>
    </recommendedName>
</protein>
<evidence type="ECO:0000256" key="2">
    <source>
        <dbReference type="ARBA" id="ARBA00023054"/>
    </source>
</evidence>
<sequence length="76" mass="9016">LETKVERLESQLSAKDREIATITRTEAKAKAGFKAQIDKLQQERDEFQRMVIGNQQVRTQQIHEMKKKEKEYIKLQ</sequence>
<evidence type="ECO:0000256" key="1">
    <source>
        <dbReference type="ARBA" id="ARBA00009291"/>
    </source>
</evidence>
<organism evidence="4">
    <name type="scientific">Tanacetum cinerariifolium</name>
    <name type="common">Dalmatian daisy</name>
    <name type="synonym">Chrysanthemum cinerariifolium</name>
    <dbReference type="NCBI Taxonomy" id="118510"/>
    <lineage>
        <taxon>Eukaryota</taxon>
        <taxon>Viridiplantae</taxon>
        <taxon>Streptophyta</taxon>
        <taxon>Embryophyta</taxon>
        <taxon>Tracheophyta</taxon>
        <taxon>Spermatophyta</taxon>
        <taxon>Magnoliopsida</taxon>
        <taxon>eudicotyledons</taxon>
        <taxon>Gunneridae</taxon>
        <taxon>Pentapetalae</taxon>
        <taxon>asterids</taxon>
        <taxon>campanulids</taxon>
        <taxon>Asterales</taxon>
        <taxon>Asteraceae</taxon>
        <taxon>Asteroideae</taxon>
        <taxon>Anthemideae</taxon>
        <taxon>Anthemidinae</taxon>
        <taxon>Tanacetum</taxon>
    </lineage>
</organism>
<name>A0A699V895_TANCI</name>
<accession>A0A699V895</accession>
<gene>
    <name evidence="4" type="ORF">Tci_901948</name>
</gene>
<dbReference type="PANTHER" id="PTHR47057">
    <property type="entry name" value="AFADIN/ALPHA-ACTININ-BINDING"/>
    <property type="match status" value="1"/>
</dbReference>
<dbReference type="InterPro" id="IPR021622">
    <property type="entry name" value="Afadin/alpha-actinin-bd"/>
</dbReference>
<feature type="non-terminal residue" evidence="4">
    <location>
        <position position="1"/>
    </location>
</feature>